<evidence type="ECO:0000259" key="3">
    <source>
        <dbReference type="Pfam" id="PF12697"/>
    </source>
</evidence>
<organism evidence="4 5">
    <name type="scientific">Bodo saltans</name>
    <name type="common">Flagellated protozoan</name>
    <dbReference type="NCBI Taxonomy" id="75058"/>
    <lineage>
        <taxon>Eukaryota</taxon>
        <taxon>Discoba</taxon>
        <taxon>Euglenozoa</taxon>
        <taxon>Kinetoplastea</taxon>
        <taxon>Metakinetoplastina</taxon>
        <taxon>Eubodonida</taxon>
        <taxon>Bodonidae</taxon>
        <taxon>Bodo</taxon>
    </lineage>
</organism>
<dbReference type="GO" id="GO:0055088">
    <property type="term" value="P:lipid homeostasis"/>
    <property type="evidence" value="ECO:0007669"/>
    <property type="project" value="TreeGrafter"/>
</dbReference>
<evidence type="ECO:0000313" key="4">
    <source>
        <dbReference type="EMBL" id="CUG91430.1"/>
    </source>
</evidence>
<dbReference type="GO" id="GO:0006654">
    <property type="term" value="P:phosphatidic acid biosynthetic process"/>
    <property type="evidence" value="ECO:0007669"/>
    <property type="project" value="TreeGrafter"/>
</dbReference>
<accession>A0A0S4JMK2</accession>
<reference evidence="5" key="1">
    <citation type="submission" date="2015-09" db="EMBL/GenBank/DDBJ databases">
        <authorList>
            <consortium name="Pathogen Informatics"/>
        </authorList>
    </citation>
    <scope>NUCLEOTIDE SEQUENCE [LARGE SCALE GENOMIC DNA]</scope>
    <source>
        <strain evidence="5">Lake Konstanz</strain>
    </source>
</reference>
<dbReference type="InterPro" id="IPR029058">
    <property type="entry name" value="AB_hydrolase_fold"/>
</dbReference>
<dbReference type="Gene3D" id="3.40.50.1820">
    <property type="entry name" value="alpha/beta hydrolase"/>
    <property type="match status" value="1"/>
</dbReference>
<evidence type="ECO:0000256" key="1">
    <source>
        <dbReference type="ARBA" id="ARBA00038097"/>
    </source>
</evidence>
<dbReference type="SUPFAM" id="SSF53474">
    <property type="entry name" value="alpha/beta-Hydrolases"/>
    <property type="match status" value="1"/>
</dbReference>
<dbReference type="AlphaFoldDB" id="A0A0S4JMK2"/>
<dbReference type="PANTHER" id="PTHR42886:SF29">
    <property type="entry name" value="PUMMELIG, ISOFORM A"/>
    <property type="match status" value="1"/>
</dbReference>
<feature type="domain" description="AB hydrolase-1" evidence="3">
    <location>
        <begin position="91"/>
        <end position="315"/>
    </location>
</feature>
<dbReference type="EMBL" id="CYKH01001924">
    <property type="protein sequence ID" value="CUG91430.1"/>
    <property type="molecule type" value="Genomic_DNA"/>
</dbReference>
<dbReference type="OrthoDB" id="7457040at2759"/>
<keyword evidence="5" id="KW-1185">Reference proteome</keyword>
<feature type="region of interest" description="Disordered" evidence="2">
    <location>
        <begin position="377"/>
        <end position="427"/>
    </location>
</feature>
<feature type="compositionally biased region" description="Polar residues" evidence="2">
    <location>
        <begin position="416"/>
        <end position="427"/>
    </location>
</feature>
<sequence length="504" mass="55838">MSASTVATAPPEETTKLHHDPNTTSTTSDQQHARPIRSRFFQWVPTDDEQVRLVEQRILAGLVYTQRIVAGINTISSPSWDRENSGKKHTVVLVHGFAGGLGCWAQNWESLSKVYNVHAIDLPGFGRSVRDDRSFDGPQDAMKYYFDALHKWFGEVGIPPNQPITVVGHSFGGYVLSHYTMELLWRKRKLEDALEAPVLDHELLASPAPKVPPSSSCKKSSHNSAKSQQQDTTVPKVVIPPPNIVHLVLADPWGVPPKYKRVLPFKFRVLIKLFYKVSPLAILRCAGPWGPNLLPKVRPDFAERWDHLPDPLIFYDYTYHSNAQTPATGELAFQACCEGAAFARLPLLLYIPEMLRCISTGVDTTANIQAAAQEFKQKKQEEVSSSPNPQLQKPEPSDTAAPTPATMTERNKKSTPRTPLTVSSGMKKTTAPLSHLTLLHGDHTWMDTAMYQRLVDQLLGDGTVGNVSIGSIVSAGHQLNTDNSEDFNMKLGEAIRRGVRSSSK</sequence>
<dbReference type="GO" id="GO:0052689">
    <property type="term" value="F:carboxylic ester hydrolase activity"/>
    <property type="evidence" value="ECO:0007669"/>
    <property type="project" value="TreeGrafter"/>
</dbReference>
<evidence type="ECO:0000313" key="5">
    <source>
        <dbReference type="Proteomes" id="UP000051952"/>
    </source>
</evidence>
<dbReference type="PANTHER" id="PTHR42886">
    <property type="entry name" value="RE40534P-RELATED"/>
    <property type="match status" value="1"/>
</dbReference>
<dbReference type="GO" id="GO:0042171">
    <property type="term" value="F:lysophosphatidic acid acyltransferase activity"/>
    <property type="evidence" value="ECO:0007669"/>
    <property type="project" value="TreeGrafter"/>
</dbReference>
<dbReference type="InterPro" id="IPR000073">
    <property type="entry name" value="AB_hydrolase_1"/>
</dbReference>
<dbReference type="Proteomes" id="UP000051952">
    <property type="component" value="Unassembled WGS sequence"/>
</dbReference>
<protein>
    <recommendedName>
        <fullName evidence="3">AB hydrolase-1 domain-containing protein</fullName>
    </recommendedName>
</protein>
<feature type="region of interest" description="Disordered" evidence="2">
    <location>
        <begin position="205"/>
        <end position="233"/>
    </location>
</feature>
<proteinExistence type="inferred from homology"/>
<dbReference type="VEuPathDB" id="TriTrypDB:BSAL_32025"/>
<feature type="region of interest" description="Disordered" evidence="2">
    <location>
        <begin position="1"/>
        <end position="33"/>
    </location>
</feature>
<feature type="compositionally biased region" description="Low complexity" evidence="2">
    <location>
        <begin position="205"/>
        <end position="227"/>
    </location>
</feature>
<evidence type="ECO:0000256" key="2">
    <source>
        <dbReference type="SAM" id="MobiDB-lite"/>
    </source>
</evidence>
<name>A0A0S4JMK2_BODSA</name>
<comment type="similarity">
    <text evidence="1">Belongs to the peptidase S33 family. ABHD4/ABHD5 subfamily.</text>
</comment>
<dbReference type="Pfam" id="PF12697">
    <property type="entry name" value="Abhydrolase_6"/>
    <property type="match status" value="1"/>
</dbReference>
<gene>
    <name evidence="4" type="ORF">BSAL_32025</name>
</gene>